<proteinExistence type="inferred from homology"/>
<dbReference type="GO" id="GO:0005975">
    <property type="term" value="P:carbohydrate metabolic process"/>
    <property type="evidence" value="ECO:0007669"/>
    <property type="project" value="InterPro"/>
</dbReference>
<evidence type="ECO:0000256" key="1">
    <source>
        <dbReference type="ARBA" id="ARBA00005336"/>
    </source>
</evidence>
<dbReference type="EMBL" id="ATAY01000034">
    <property type="protein sequence ID" value="EPR11678.1"/>
    <property type="molecule type" value="Genomic_DNA"/>
</dbReference>
<dbReference type="Pfam" id="PF14310">
    <property type="entry name" value="Fn3-like"/>
    <property type="match status" value="1"/>
</dbReference>
<dbReference type="InterPro" id="IPR001764">
    <property type="entry name" value="Glyco_hydro_3_N"/>
</dbReference>
<comment type="caution">
    <text evidence="6">The sequence shown here is derived from an EMBL/GenBank/DDBJ whole genome shotgun (WGS) entry which is preliminary data.</text>
</comment>
<dbReference type="InterPro" id="IPR013783">
    <property type="entry name" value="Ig-like_fold"/>
</dbReference>
<gene>
    <name evidence="6" type="ORF">L323_11100</name>
</gene>
<dbReference type="InterPro" id="IPR036962">
    <property type="entry name" value="Glyco_hydro_3_N_sf"/>
</dbReference>
<keyword evidence="3" id="KW-0119">Carbohydrate metabolism</keyword>
<dbReference type="PRINTS" id="PR00133">
    <property type="entry name" value="GLHYDRLASE3"/>
</dbReference>
<dbReference type="Proteomes" id="UP000016860">
    <property type="component" value="Unassembled WGS sequence"/>
</dbReference>
<dbReference type="AlphaFoldDB" id="U4R228"/>
<reference evidence="6 7" key="1">
    <citation type="journal article" date="2013" name="Genome Announc.">
        <title>Draft Genome Sequence of the Cellulolytic Bacterium Clostridium papyrosolvens C7 (ATCC 700395).</title>
        <authorList>
            <person name="Zepeda V."/>
            <person name="Dassa B."/>
            <person name="Borovok I."/>
            <person name="Lamed R."/>
            <person name="Bayer E.A."/>
            <person name="Cate J.H."/>
        </authorList>
    </citation>
    <scope>NUCLEOTIDE SEQUENCE [LARGE SCALE GENOMIC DNA]</scope>
    <source>
        <strain evidence="6 7">C7</strain>
    </source>
</reference>
<dbReference type="Gene3D" id="3.20.20.300">
    <property type="entry name" value="Glycoside hydrolase, family 3, N-terminal domain"/>
    <property type="match status" value="1"/>
</dbReference>
<dbReference type="Gene3D" id="3.40.50.1700">
    <property type="entry name" value="Glycoside hydrolase family 3 C-terminal domain"/>
    <property type="match status" value="1"/>
</dbReference>
<keyword evidence="4" id="KW-0326">Glycosidase</keyword>
<dbReference type="STRING" id="1330534.L323_11100"/>
<dbReference type="PROSITE" id="PS00775">
    <property type="entry name" value="GLYCOSYL_HYDROL_F3"/>
    <property type="match status" value="1"/>
</dbReference>
<evidence type="ECO:0000256" key="3">
    <source>
        <dbReference type="ARBA" id="ARBA00023277"/>
    </source>
</evidence>
<evidence type="ECO:0000313" key="7">
    <source>
        <dbReference type="Proteomes" id="UP000016860"/>
    </source>
</evidence>
<accession>U4R228</accession>
<evidence type="ECO:0000256" key="2">
    <source>
        <dbReference type="ARBA" id="ARBA00022801"/>
    </source>
</evidence>
<feature type="domain" description="Fibronectin type III-like" evidence="5">
    <location>
        <begin position="632"/>
        <end position="700"/>
    </location>
</feature>
<dbReference type="InterPro" id="IPR050288">
    <property type="entry name" value="Cellulose_deg_GH3"/>
</dbReference>
<dbReference type="PATRIC" id="fig|1330534.3.peg.2217"/>
<dbReference type="Pfam" id="PF01915">
    <property type="entry name" value="Glyco_hydro_3_C"/>
    <property type="match status" value="1"/>
</dbReference>
<dbReference type="RefSeq" id="WP_020815734.1">
    <property type="nucleotide sequence ID" value="NZ_ATAY01000034.1"/>
</dbReference>
<comment type="similarity">
    <text evidence="1 4">Belongs to the glycosyl hydrolase 3 family.</text>
</comment>
<dbReference type="InterPro" id="IPR026891">
    <property type="entry name" value="Fn3-like"/>
</dbReference>
<evidence type="ECO:0000256" key="4">
    <source>
        <dbReference type="RuleBase" id="RU361161"/>
    </source>
</evidence>
<dbReference type="Pfam" id="PF00933">
    <property type="entry name" value="Glyco_hydro_3"/>
    <property type="match status" value="1"/>
</dbReference>
<sequence>MQFNGIDEKIEELLSMMTLEEKAGMCHGNGLFRTGGIPRLGIPPLVFSDGPMGVRNEFADNQWETIGGNWDFVTYLPSCTALAATFNRTLTERVGEVLGCEARGRGKDVILAPGVNIIRTPLCGRNYEYFSEDPVLTGELASAFIKGVQSFDVAACVKHFAANNQETERLAVSAAVDERTLRELYFPAFEAAVRAGVLTVMTAYNRLNGTFCSHSPELITEILRKEWGFDGVVVSDWGAVHDTEAPAEAGLDIEMNVTTDFDDYFFAKPLIKAVQNGKISESILDEKVRRILKLMFRLNMFSKDRKRGGFNLPQHQQTVLEAAKESFVLLKNDKGILPLNADRIKTVAVIGNNADKKHSTGGDSAAVKALYEITPLSGIVMRLAGGAKVTYYPGCVDDTHSRQEFHMPSNADEKTRVEIEEKSRAAHEEYINVEKRLNEEAIQAARTADAVIFIGGTGHEQESEGRDRADMTLPYEQDKLLERVLAINSNTVVVILSGSPVDMNPWINNAPTVMQGFFSGMHSGTALAEVLFGDDNPSGHLPFTIPVREEDTGVKALGEYPGGEKVCYTEGLFVGYRYHDTYNVPPLFPFGHGLSYTAFSLAKGVLRQVSGSCKEYEINVEITNTGARAGAQSVQLYVEPPKKAGSPIRTLQGFEKIYLNPGESKTITFKLDERTFSEFCINTGWVFVPGDYTIYIGTSSRDLPIAMTLTL</sequence>
<evidence type="ECO:0000313" key="6">
    <source>
        <dbReference type="EMBL" id="EPR11678.1"/>
    </source>
</evidence>
<dbReference type="PANTHER" id="PTHR42715:SF10">
    <property type="entry name" value="BETA-GLUCOSIDASE"/>
    <property type="match status" value="1"/>
</dbReference>
<dbReference type="OrthoDB" id="9805821at2"/>
<dbReference type="InterPro" id="IPR002772">
    <property type="entry name" value="Glyco_hydro_3_C"/>
</dbReference>
<dbReference type="GO" id="GO:0004553">
    <property type="term" value="F:hydrolase activity, hydrolyzing O-glycosyl compounds"/>
    <property type="evidence" value="ECO:0007669"/>
    <property type="project" value="InterPro"/>
</dbReference>
<dbReference type="InterPro" id="IPR019800">
    <property type="entry name" value="Glyco_hydro_3_AS"/>
</dbReference>
<dbReference type="InterPro" id="IPR017853">
    <property type="entry name" value="GH"/>
</dbReference>
<name>U4R228_9FIRM</name>
<organism evidence="6 7">
    <name type="scientific">Ruminiclostridium papyrosolvens C7</name>
    <dbReference type="NCBI Taxonomy" id="1330534"/>
    <lineage>
        <taxon>Bacteria</taxon>
        <taxon>Bacillati</taxon>
        <taxon>Bacillota</taxon>
        <taxon>Clostridia</taxon>
        <taxon>Eubacteriales</taxon>
        <taxon>Oscillospiraceae</taxon>
        <taxon>Ruminiclostridium</taxon>
    </lineage>
</organism>
<dbReference type="PANTHER" id="PTHR42715">
    <property type="entry name" value="BETA-GLUCOSIDASE"/>
    <property type="match status" value="1"/>
</dbReference>
<dbReference type="InterPro" id="IPR036881">
    <property type="entry name" value="Glyco_hydro_3_C_sf"/>
</dbReference>
<protein>
    <submittedName>
        <fullName evidence="6">Glycoside hydrolase family 3</fullName>
    </submittedName>
</protein>
<dbReference type="SUPFAM" id="SSF52279">
    <property type="entry name" value="Beta-D-glucan exohydrolase, C-terminal domain"/>
    <property type="match status" value="1"/>
</dbReference>
<dbReference type="SMART" id="SM01217">
    <property type="entry name" value="Fn3_like"/>
    <property type="match status" value="1"/>
</dbReference>
<evidence type="ECO:0000259" key="5">
    <source>
        <dbReference type="SMART" id="SM01217"/>
    </source>
</evidence>
<dbReference type="SUPFAM" id="SSF51445">
    <property type="entry name" value="(Trans)glycosidases"/>
    <property type="match status" value="1"/>
</dbReference>
<dbReference type="Gene3D" id="2.60.40.10">
    <property type="entry name" value="Immunoglobulins"/>
    <property type="match status" value="1"/>
</dbReference>
<keyword evidence="2 4" id="KW-0378">Hydrolase</keyword>